<dbReference type="EMBL" id="BAABFC010000007">
    <property type="protein sequence ID" value="GAA4495877.1"/>
    <property type="molecule type" value="Genomic_DNA"/>
</dbReference>
<evidence type="ECO:0000256" key="1">
    <source>
        <dbReference type="ARBA" id="ARBA00001933"/>
    </source>
</evidence>
<dbReference type="Gene3D" id="3.40.640.10">
    <property type="entry name" value="Type I PLP-dependent aspartate aminotransferase-like (Major domain)"/>
    <property type="match status" value="1"/>
</dbReference>
<keyword evidence="2" id="KW-0663">Pyridoxal phosphate</keyword>
<evidence type="ECO:0000313" key="4">
    <source>
        <dbReference type="EMBL" id="GAA4495877.1"/>
    </source>
</evidence>
<evidence type="ECO:0000313" key="5">
    <source>
        <dbReference type="Proteomes" id="UP001501321"/>
    </source>
</evidence>
<comment type="caution">
    <text evidence="4">The sequence shown here is derived from an EMBL/GenBank/DDBJ whole genome shotgun (WGS) entry which is preliminary data.</text>
</comment>
<name>A0ABP8Q1R9_9GAMM</name>
<dbReference type="InterPro" id="IPR015424">
    <property type="entry name" value="PyrdxlP-dep_Trfase"/>
</dbReference>
<gene>
    <name evidence="4" type="ORF">GCM10023095_09880</name>
</gene>
<sequence>MTRHLRRHTLFTDQMKAFLTRQSPEARLTLSGAGTNSLAAWFLGPKAENKALFTRLIQSAIEANCAVRETLFDDPAYVTAARKDQDYDLAVDRMECEFNKLLAALGSSVPFFSYRYQAHMNWDLTMPGLLGYFAAMLYNQNNVALEASPVTAQLEHEVGQDLCRMLGFDTDEQNPVPPWGHITCDGSVANLEAMWAARNLKYYPLSLKMALQAEPLLQPHAQDIRVTLCDGSVGILVEQDAWTLFNLHQDEVLSLPEQIASACGITSSQLTQLLDPYLLQSTGIQERVLRLTEGTAVPVVMGPATKHYSWPKNAAILGIGKSQFVNIPVDEMARMTVRSGRGASLEAELEACLQQKQPVLMVVVVLGSTEESAVDPLAEVIQLREQFRQRGLEFVIHVDGAWGGYFASLLRGSVERLPTPAGDVAEQVTPVLAMSEYVTAQYQAIAQADSVTIDPHKAGYIPYPAGGLCYRNGAMRNLVAFLAPEVYHSDGLDANMGVYGVEGSKPGAAPTAVYLSHRIIRPDRSGYGKILGQALFNSKRFYSAIITMAEAWDDFVVVPVQQIPAERAGLSPEQIAAQMDFIKTRIVPVQNNALIQDAEAMALLKELGSDQIIITYGLNFKCQGRLNPSADLANQFMQDVFLRLSVRPSQTSADKMDIPNLIITTSDFTPDEYGDDFVATYMRRLGVEVPAAELPTMHFLSSTTMCPWLTATAEGNFIPELIAAFRTAVAAVLPAYQ</sequence>
<dbReference type="Proteomes" id="UP001501321">
    <property type="component" value="Unassembled WGS sequence"/>
</dbReference>
<reference evidence="5" key="1">
    <citation type="journal article" date="2019" name="Int. J. Syst. Evol. Microbiol.">
        <title>The Global Catalogue of Microorganisms (GCM) 10K type strain sequencing project: providing services to taxonomists for standard genome sequencing and annotation.</title>
        <authorList>
            <consortium name="The Broad Institute Genomics Platform"/>
            <consortium name="The Broad Institute Genome Sequencing Center for Infectious Disease"/>
            <person name="Wu L."/>
            <person name="Ma J."/>
        </authorList>
    </citation>
    <scope>NUCLEOTIDE SEQUENCE [LARGE SCALE GENOMIC DNA]</scope>
    <source>
        <strain evidence="5">JCM 32226</strain>
    </source>
</reference>
<keyword evidence="5" id="KW-1185">Reference proteome</keyword>
<dbReference type="PANTHER" id="PTHR42735:SF4">
    <property type="entry name" value="PYRIDOXAL PHOSPHATE-DEPENDENT DECARBOXYLASE FAMILY PROTEIN"/>
    <property type="match status" value="1"/>
</dbReference>
<evidence type="ECO:0008006" key="6">
    <source>
        <dbReference type="Google" id="ProtNLM"/>
    </source>
</evidence>
<proteinExistence type="predicted"/>
<accession>A0ABP8Q1R9</accession>
<comment type="cofactor">
    <cofactor evidence="1">
        <name>pyridoxal 5'-phosphate</name>
        <dbReference type="ChEBI" id="CHEBI:597326"/>
    </cofactor>
</comment>
<dbReference type="InterPro" id="IPR002129">
    <property type="entry name" value="PyrdxlP-dep_de-COase"/>
</dbReference>
<evidence type="ECO:0000256" key="3">
    <source>
        <dbReference type="ARBA" id="ARBA00023239"/>
    </source>
</evidence>
<dbReference type="PANTHER" id="PTHR42735">
    <property type="match status" value="1"/>
</dbReference>
<dbReference type="RefSeq" id="WP_345010670.1">
    <property type="nucleotide sequence ID" value="NZ_BAABFC010000007.1"/>
</dbReference>
<evidence type="ECO:0000256" key="2">
    <source>
        <dbReference type="ARBA" id="ARBA00022898"/>
    </source>
</evidence>
<protein>
    <recommendedName>
        <fullName evidence="6">Decarboxylase</fullName>
    </recommendedName>
</protein>
<organism evidence="4 5">
    <name type="scientific">Pseudaeromonas paramecii</name>
    <dbReference type="NCBI Taxonomy" id="2138166"/>
    <lineage>
        <taxon>Bacteria</taxon>
        <taxon>Pseudomonadati</taxon>
        <taxon>Pseudomonadota</taxon>
        <taxon>Gammaproteobacteria</taxon>
        <taxon>Aeromonadales</taxon>
        <taxon>Aeromonadaceae</taxon>
        <taxon>Pseudaeromonas</taxon>
    </lineage>
</organism>
<dbReference type="InterPro" id="IPR050477">
    <property type="entry name" value="GrpII_AminoAcid_Decarb"/>
</dbReference>
<dbReference type="InterPro" id="IPR015421">
    <property type="entry name" value="PyrdxlP-dep_Trfase_major"/>
</dbReference>
<keyword evidence="3" id="KW-0456">Lyase</keyword>
<dbReference type="Pfam" id="PF00282">
    <property type="entry name" value="Pyridoxal_deC"/>
    <property type="match status" value="1"/>
</dbReference>
<dbReference type="SUPFAM" id="SSF53383">
    <property type="entry name" value="PLP-dependent transferases"/>
    <property type="match status" value="1"/>
</dbReference>